<sequence>MENSTINEGFEDALSFCDLSFEDEETEINKNNVGFDRQNSLSDREFFEFSTSSSLSSSDSNSVMSDNIIFCGKIISSKTDQGQDSLASSAKNKLPVPPPARSLRCPSTSGSSRKQKVMIGLAKIPSKMDLSDLRERQNRRTPPPMFPASTVVGGGESVDVIGNGSRRKSNWSLLRSFRFKTNGFGSLLPKPCFGSILLARTCID</sequence>
<dbReference type="PANTHER" id="PTHR34130:SF8">
    <property type="entry name" value="TRANSMEMBRANE PROTEIN"/>
    <property type="match status" value="1"/>
</dbReference>
<keyword evidence="3" id="KW-1185">Reference proteome</keyword>
<reference evidence="2 3" key="1">
    <citation type="journal article" date="2014" name="PLoS ONE">
        <title>Global Analysis of Gene Expression Profiles in Physic Nut (Jatropha curcas L.) Seedlings Exposed to Salt Stress.</title>
        <authorList>
            <person name="Zhang L."/>
            <person name="Zhang C."/>
            <person name="Wu P."/>
            <person name="Chen Y."/>
            <person name="Li M."/>
            <person name="Jiang H."/>
            <person name="Wu G."/>
        </authorList>
    </citation>
    <scope>NUCLEOTIDE SEQUENCE [LARGE SCALE GENOMIC DNA]</scope>
    <source>
        <strain evidence="3">cv. GZQX0401</strain>
        <tissue evidence="2">Young leaves</tissue>
    </source>
</reference>
<evidence type="ECO:0000256" key="1">
    <source>
        <dbReference type="SAM" id="MobiDB-lite"/>
    </source>
</evidence>
<dbReference type="Proteomes" id="UP000027138">
    <property type="component" value="Unassembled WGS sequence"/>
</dbReference>
<dbReference type="PANTHER" id="PTHR34130">
    <property type="entry name" value="OS08G0243800 PROTEIN"/>
    <property type="match status" value="1"/>
</dbReference>
<name>A0A067K8I5_JATCU</name>
<feature type="region of interest" description="Disordered" evidence="1">
    <location>
        <begin position="82"/>
        <end position="111"/>
    </location>
</feature>
<organism evidence="2 3">
    <name type="scientific">Jatropha curcas</name>
    <name type="common">Barbados nut</name>
    <dbReference type="NCBI Taxonomy" id="180498"/>
    <lineage>
        <taxon>Eukaryota</taxon>
        <taxon>Viridiplantae</taxon>
        <taxon>Streptophyta</taxon>
        <taxon>Embryophyta</taxon>
        <taxon>Tracheophyta</taxon>
        <taxon>Spermatophyta</taxon>
        <taxon>Magnoliopsida</taxon>
        <taxon>eudicotyledons</taxon>
        <taxon>Gunneridae</taxon>
        <taxon>Pentapetalae</taxon>
        <taxon>rosids</taxon>
        <taxon>fabids</taxon>
        <taxon>Malpighiales</taxon>
        <taxon>Euphorbiaceae</taxon>
        <taxon>Crotonoideae</taxon>
        <taxon>Jatropheae</taxon>
        <taxon>Jatropha</taxon>
    </lineage>
</organism>
<dbReference type="EMBL" id="KK914580">
    <property type="protein sequence ID" value="KDP32551.1"/>
    <property type="molecule type" value="Genomic_DNA"/>
</dbReference>
<evidence type="ECO:0000313" key="2">
    <source>
        <dbReference type="EMBL" id="KDP32551.1"/>
    </source>
</evidence>
<dbReference type="OrthoDB" id="840976at2759"/>
<dbReference type="AlphaFoldDB" id="A0A067K8I5"/>
<proteinExistence type="predicted"/>
<protein>
    <submittedName>
        <fullName evidence="2">Uncharacterized protein</fullName>
    </submittedName>
</protein>
<feature type="compositionally biased region" description="Polar residues" evidence="1">
    <location>
        <begin position="82"/>
        <end position="91"/>
    </location>
</feature>
<accession>A0A067K8I5</accession>
<evidence type="ECO:0000313" key="3">
    <source>
        <dbReference type="Proteomes" id="UP000027138"/>
    </source>
</evidence>
<gene>
    <name evidence="2" type="ORF">JCGZ_14763</name>
</gene>